<sequence length="504" mass="58372">MTIPVHDYAWQRTEKAVNHYRANQGADILEKYFRSKTVMNDEKYICHACIGEKYVKAEIKNFGSAGQECSYCHKRFKNVPVSHIAGLMNQVFEDYYEPREADYYFGTTSGSTAQEVICDELKVDDEDIITDIYDCLCDEFNDYQDTDPPNYNEDYVYTGRGFSSENLSRAWKKMIRSLNEEARFFNRTVKVFLDDLFVDLKEFKTEKDESPIQIIDGDTALYRARVFETLEEVEEALTHPERNFGPPPPDKARSGRMNAQGISVFYGATTQDVAISEVRPPVGSRVVVAAFRPLKEMRILDISALDTLIFSRESVFNPKTIRSLERTAFLKTFSRKMTLPVFGKRQDSEYLITQAIAEYLSVSEKYQLDGISFRSTQVKREAKGSRRRHKAPGGYNIVLFSKSAGVKHSDKHMREYQVRFMHDFEDEPGHFHPSIHQVVDAEPERDNDWEFRSDFMLSQRKHSLEMIPDGLTYYHIQGVSYQKTSTEIEQGMPVIRPTEKRNPI</sequence>
<dbReference type="KEGG" id="enc:ECL_B089"/>
<keyword evidence="3" id="KW-1185">Reference proteome</keyword>
<dbReference type="OrthoDB" id="1425103at2"/>
<dbReference type="EMBL" id="CP001920">
    <property type="protein sequence ID" value="ADF65051.1"/>
    <property type="molecule type" value="Genomic_DNA"/>
</dbReference>
<dbReference type="AlphaFoldDB" id="A0A0H3CT33"/>
<geneLocation type="plasmid" evidence="2 3">
    <name>pECL_B</name>
</geneLocation>
<reference evidence="2 3" key="1">
    <citation type="journal article" date="2010" name="J. Bacteriol.">
        <title>Complete genome sequence of Enterobacter cloacae subsp. cloacae type strain ATCC 13047.</title>
        <authorList>
            <person name="Ren Y."/>
            <person name="Ren Y."/>
            <person name="Zhou Z."/>
            <person name="Guo X."/>
            <person name="Li Y."/>
            <person name="Feng L."/>
            <person name="Wang L."/>
        </authorList>
    </citation>
    <scope>NUCLEOTIDE SEQUENCE [LARGE SCALE GENOMIC DNA]</scope>
    <source>
        <strain evidence="3">ATCC 13047 / DSM 30054 / NBRC 13535 / NCTC 10005 / WDCM 00083 / NCDC 279-56</strain>
        <plasmid evidence="2">pECL_B</plasmid>
    </source>
</reference>
<dbReference type="RefSeq" id="WP_013087359.1">
    <property type="nucleotide sequence ID" value="NC_014108.1"/>
</dbReference>
<accession>A0A0H3CT33</accession>
<evidence type="ECO:0000313" key="3">
    <source>
        <dbReference type="Proteomes" id="UP000002363"/>
    </source>
</evidence>
<protein>
    <recommendedName>
        <fullName evidence="1">RES domain-containing protein</fullName>
    </recommendedName>
</protein>
<evidence type="ECO:0000313" key="2">
    <source>
        <dbReference type="EMBL" id="ADF65051.1"/>
    </source>
</evidence>
<dbReference type="SMART" id="SM00953">
    <property type="entry name" value="RES"/>
    <property type="match status" value="1"/>
</dbReference>
<dbReference type="EnsemblBacteria" id="ADF65051">
    <property type="protein sequence ID" value="ADF65051"/>
    <property type="gene ID" value="ECL_B089"/>
</dbReference>
<dbReference type="PATRIC" id="fig|716541.4.peg.278"/>
<evidence type="ECO:0000259" key="1">
    <source>
        <dbReference type="SMART" id="SM00953"/>
    </source>
</evidence>
<keyword evidence="2" id="KW-0614">Plasmid</keyword>
<proteinExistence type="predicted"/>
<feature type="domain" description="RES" evidence="1">
    <location>
        <begin position="240"/>
        <end position="410"/>
    </location>
</feature>
<dbReference type="InterPro" id="IPR014914">
    <property type="entry name" value="RES_dom"/>
</dbReference>
<dbReference type="Proteomes" id="UP000002363">
    <property type="component" value="Plasmid pECL_B"/>
</dbReference>
<gene>
    <name evidence="2" type="ordered locus">ECL_B089</name>
</gene>
<name>A0A0H3CT33_ENTCC</name>
<dbReference type="HOGENOM" id="CLU_042379_0_1_6"/>
<organism evidence="2 3">
    <name type="scientific">Enterobacter cloacae subsp. cloacae (strain ATCC 13047 / DSM 30054 / NBRC 13535 / NCTC 10005 / WDCM 00083 / NCDC 279-56)</name>
    <dbReference type="NCBI Taxonomy" id="716541"/>
    <lineage>
        <taxon>Bacteria</taxon>
        <taxon>Pseudomonadati</taxon>
        <taxon>Pseudomonadota</taxon>
        <taxon>Gammaproteobacteria</taxon>
        <taxon>Enterobacterales</taxon>
        <taxon>Enterobacteriaceae</taxon>
        <taxon>Enterobacter</taxon>
        <taxon>Enterobacter cloacae complex</taxon>
    </lineage>
</organism>
<dbReference type="Pfam" id="PF08808">
    <property type="entry name" value="RES"/>
    <property type="match status" value="1"/>
</dbReference>